<feature type="DNA-binding region" description="Homeobox" evidence="5">
    <location>
        <begin position="89"/>
        <end position="151"/>
    </location>
</feature>
<dbReference type="SMART" id="SM00389">
    <property type="entry name" value="HOX"/>
    <property type="match status" value="1"/>
</dbReference>
<feature type="domain" description="Homeobox" evidence="7">
    <location>
        <begin position="87"/>
        <end position="150"/>
    </location>
</feature>
<feature type="compositionally biased region" description="Low complexity" evidence="6">
    <location>
        <begin position="74"/>
        <end position="88"/>
    </location>
</feature>
<dbReference type="CDD" id="cd00086">
    <property type="entry name" value="homeodomain"/>
    <property type="match status" value="1"/>
</dbReference>
<comment type="subcellular location">
    <subcellularLocation>
        <location evidence="1 5">Nucleus</location>
    </subcellularLocation>
</comment>
<accession>A0A7E4V4F3</accession>
<dbReference type="WBParaSite" id="Pan_g15926.t1">
    <property type="protein sequence ID" value="Pan_g15926.t1"/>
    <property type="gene ID" value="Pan_g15926"/>
</dbReference>
<evidence type="ECO:0000256" key="3">
    <source>
        <dbReference type="ARBA" id="ARBA00023155"/>
    </source>
</evidence>
<keyword evidence="8" id="KW-1185">Reference proteome</keyword>
<reference evidence="8" key="1">
    <citation type="journal article" date="2013" name="Genetics">
        <title>The draft genome and transcriptome of Panagrellus redivivus are shaped by the harsh demands of a free-living lifestyle.</title>
        <authorList>
            <person name="Srinivasan J."/>
            <person name="Dillman A.R."/>
            <person name="Macchietto M.G."/>
            <person name="Heikkinen L."/>
            <person name="Lakso M."/>
            <person name="Fracchia K.M."/>
            <person name="Antoshechkin I."/>
            <person name="Mortazavi A."/>
            <person name="Wong G."/>
            <person name="Sternberg P.W."/>
        </authorList>
    </citation>
    <scope>NUCLEOTIDE SEQUENCE [LARGE SCALE GENOMIC DNA]</scope>
    <source>
        <strain evidence="8">MT8872</strain>
    </source>
</reference>
<sequence>MDPIAKAFLINSYIASLMNPIGFLMNPVMFGNPMMSSCFTPSNDKTQRTQNLPLQAQAPAKLPVDSTPIAALPTAVSTSPTQTPQSTPAPKPQRRFGQEITQILWDWFNEHITYPYPDEEAVRMLTIQTGITGKQLRTWFLNRRRDYEKKHGFTKWNKMPAPPCSGKKRSNVDASGGNVEPAQKRARY</sequence>
<dbReference type="GO" id="GO:0000987">
    <property type="term" value="F:cis-regulatory region sequence-specific DNA binding"/>
    <property type="evidence" value="ECO:0007669"/>
    <property type="project" value="UniProtKB-ARBA"/>
</dbReference>
<evidence type="ECO:0000313" key="9">
    <source>
        <dbReference type="WBParaSite" id="Pan_g15926.t1"/>
    </source>
</evidence>
<dbReference type="Gene3D" id="1.10.10.60">
    <property type="entry name" value="Homeodomain-like"/>
    <property type="match status" value="1"/>
</dbReference>
<dbReference type="PANTHER" id="PTHR11850">
    <property type="entry name" value="HOMEOBOX PROTEIN TRANSCRIPTION FACTORS"/>
    <property type="match status" value="1"/>
</dbReference>
<evidence type="ECO:0000259" key="7">
    <source>
        <dbReference type="PROSITE" id="PS50071"/>
    </source>
</evidence>
<feature type="region of interest" description="Disordered" evidence="6">
    <location>
        <begin position="158"/>
        <end position="188"/>
    </location>
</feature>
<keyword evidence="2 5" id="KW-0238">DNA-binding</keyword>
<dbReference type="GO" id="GO:0005634">
    <property type="term" value="C:nucleus"/>
    <property type="evidence" value="ECO:0007669"/>
    <property type="project" value="UniProtKB-SubCell"/>
</dbReference>
<dbReference type="SUPFAM" id="SSF46689">
    <property type="entry name" value="Homeodomain-like"/>
    <property type="match status" value="1"/>
</dbReference>
<evidence type="ECO:0000256" key="4">
    <source>
        <dbReference type="ARBA" id="ARBA00023242"/>
    </source>
</evidence>
<dbReference type="AlphaFoldDB" id="A0A7E4V4F3"/>
<evidence type="ECO:0000256" key="6">
    <source>
        <dbReference type="SAM" id="MobiDB-lite"/>
    </source>
</evidence>
<dbReference type="InterPro" id="IPR009057">
    <property type="entry name" value="Homeodomain-like_sf"/>
</dbReference>
<dbReference type="GO" id="GO:0006355">
    <property type="term" value="P:regulation of DNA-templated transcription"/>
    <property type="evidence" value="ECO:0007669"/>
    <property type="project" value="InterPro"/>
</dbReference>
<dbReference type="Proteomes" id="UP000492821">
    <property type="component" value="Unassembled WGS sequence"/>
</dbReference>
<dbReference type="InterPro" id="IPR008422">
    <property type="entry name" value="KN_HD"/>
</dbReference>
<evidence type="ECO:0000256" key="1">
    <source>
        <dbReference type="ARBA" id="ARBA00004123"/>
    </source>
</evidence>
<evidence type="ECO:0000313" key="8">
    <source>
        <dbReference type="Proteomes" id="UP000492821"/>
    </source>
</evidence>
<dbReference type="InterPro" id="IPR050224">
    <property type="entry name" value="TALE_homeobox"/>
</dbReference>
<keyword evidence="3 5" id="KW-0371">Homeobox</keyword>
<evidence type="ECO:0000256" key="2">
    <source>
        <dbReference type="ARBA" id="ARBA00023125"/>
    </source>
</evidence>
<name>A0A7E4V4F3_PANRE</name>
<dbReference type="PROSITE" id="PS50071">
    <property type="entry name" value="HOMEOBOX_2"/>
    <property type="match status" value="1"/>
</dbReference>
<feature type="region of interest" description="Disordered" evidence="6">
    <location>
        <begin position="74"/>
        <end position="95"/>
    </location>
</feature>
<reference evidence="9" key="2">
    <citation type="submission" date="2020-10" db="UniProtKB">
        <authorList>
            <consortium name="WormBaseParasite"/>
        </authorList>
    </citation>
    <scope>IDENTIFICATION</scope>
</reference>
<keyword evidence="4 5" id="KW-0539">Nucleus</keyword>
<evidence type="ECO:0000256" key="5">
    <source>
        <dbReference type="PROSITE-ProRule" id="PRU00108"/>
    </source>
</evidence>
<dbReference type="Pfam" id="PF05920">
    <property type="entry name" value="Homeobox_KN"/>
    <property type="match status" value="1"/>
</dbReference>
<protein>
    <submittedName>
        <fullName evidence="9">Homeobox domain-containing protein</fullName>
    </submittedName>
</protein>
<organism evidence="8 9">
    <name type="scientific">Panagrellus redivivus</name>
    <name type="common">Microworm</name>
    <dbReference type="NCBI Taxonomy" id="6233"/>
    <lineage>
        <taxon>Eukaryota</taxon>
        <taxon>Metazoa</taxon>
        <taxon>Ecdysozoa</taxon>
        <taxon>Nematoda</taxon>
        <taxon>Chromadorea</taxon>
        <taxon>Rhabditida</taxon>
        <taxon>Tylenchina</taxon>
        <taxon>Panagrolaimomorpha</taxon>
        <taxon>Panagrolaimoidea</taxon>
        <taxon>Panagrolaimidae</taxon>
        <taxon>Panagrellus</taxon>
    </lineage>
</organism>
<dbReference type="InterPro" id="IPR001356">
    <property type="entry name" value="HD"/>
</dbReference>
<proteinExistence type="predicted"/>